<comment type="subcellular location">
    <subcellularLocation>
        <location evidence="1">Membrane</location>
    </subcellularLocation>
</comment>
<dbReference type="STRING" id="1797785.A3B45_02035"/>
<dbReference type="GO" id="GO:0016020">
    <property type="term" value="C:membrane"/>
    <property type="evidence" value="ECO:0007669"/>
    <property type="project" value="UniProtKB-SubCell"/>
</dbReference>
<dbReference type="InterPro" id="IPR000711">
    <property type="entry name" value="ATPase_OSCP/dsu"/>
</dbReference>
<evidence type="ECO:0000313" key="8">
    <source>
        <dbReference type="Proteomes" id="UP000178565"/>
    </source>
</evidence>
<evidence type="ECO:0000313" key="7">
    <source>
        <dbReference type="EMBL" id="OGE41981.1"/>
    </source>
</evidence>
<dbReference type="AlphaFoldDB" id="A0A1F5KMX7"/>
<name>A0A1F5KMX7_9BACT</name>
<keyword evidence="4" id="KW-0406">Ion transport</keyword>
<keyword evidence="5" id="KW-0472">Membrane</keyword>
<organism evidence="7 8">
    <name type="scientific">Candidatus Daviesbacteria bacterium RIFCSPLOWO2_01_FULL_39_12</name>
    <dbReference type="NCBI Taxonomy" id="1797785"/>
    <lineage>
        <taxon>Bacteria</taxon>
        <taxon>Candidatus Daviesiibacteriota</taxon>
    </lineage>
</organism>
<dbReference type="Proteomes" id="UP000178565">
    <property type="component" value="Unassembled WGS sequence"/>
</dbReference>
<comment type="caution">
    <text evidence="7">The sequence shown here is derived from an EMBL/GenBank/DDBJ whole genome shotgun (WGS) entry which is preliminary data.</text>
</comment>
<protein>
    <submittedName>
        <fullName evidence="7">Uncharacterized protein</fullName>
    </submittedName>
</protein>
<evidence type="ECO:0000256" key="5">
    <source>
        <dbReference type="ARBA" id="ARBA00023136"/>
    </source>
</evidence>
<keyword evidence="6" id="KW-0066">ATP synthesis</keyword>
<accession>A0A1F5KMX7</accession>
<sequence length="131" mass="14511">MTKNKQLKKLAQKCGKFCCPDGRLDEKKVVSVIKNLKSLPRSQAIFAVSEFLKALKKQKAQTTLIVESSIPLPKTMLNRIVAKLKADYIISEVKNIVNPALLGGLKIKVGDSVTDYSLRDKISQLREAITA</sequence>
<evidence type="ECO:0000256" key="3">
    <source>
        <dbReference type="ARBA" id="ARBA00022781"/>
    </source>
</evidence>
<keyword evidence="3" id="KW-0375">Hydrogen ion transport</keyword>
<evidence type="ECO:0000256" key="6">
    <source>
        <dbReference type="ARBA" id="ARBA00023310"/>
    </source>
</evidence>
<reference evidence="7 8" key="1">
    <citation type="journal article" date="2016" name="Nat. Commun.">
        <title>Thousands of microbial genomes shed light on interconnected biogeochemical processes in an aquifer system.</title>
        <authorList>
            <person name="Anantharaman K."/>
            <person name="Brown C.T."/>
            <person name="Hug L.A."/>
            <person name="Sharon I."/>
            <person name="Castelle C.J."/>
            <person name="Probst A.J."/>
            <person name="Thomas B.C."/>
            <person name="Singh A."/>
            <person name="Wilkins M.J."/>
            <person name="Karaoz U."/>
            <person name="Brodie E.L."/>
            <person name="Williams K.H."/>
            <person name="Hubbard S.S."/>
            <person name="Banfield J.F."/>
        </authorList>
    </citation>
    <scope>NUCLEOTIDE SEQUENCE [LARGE SCALE GENOMIC DNA]</scope>
</reference>
<dbReference type="PRINTS" id="PR00125">
    <property type="entry name" value="ATPASEDELTA"/>
</dbReference>
<dbReference type="GO" id="GO:0046933">
    <property type="term" value="F:proton-transporting ATP synthase activity, rotational mechanism"/>
    <property type="evidence" value="ECO:0007669"/>
    <property type="project" value="InterPro"/>
</dbReference>
<evidence type="ECO:0000256" key="4">
    <source>
        <dbReference type="ARBA" id="ARBA00023065"/>
    </source>
</evidence>
<dbReference type="Pfam" id="PF00213">
    <property type="entry name" value="OSCP"/>
    <property type="match status" value="1"/>
</dbReference>
<gene>
    <name evidence="7" type="ORF">A3B45_02035</name>
</gene>
<evidence type="ECO:0000256" key="1">
    <source>
        <dbReference type="ARBA" id="ARBA00004370"/>
    </source>
</evidence>
<evidence type="ECO:0000256" key="2">
    <source>
        <dbReference type="ARBA" id="ARBA00022448"/>
    </source>
</evidence>
<dbReference type="EMBL" id="MFDM01000031">
    <property type="protein sequence ID" value="OGE41981.1"/>
    <property type="molecule type" value="Genomic_DNA"/>
</dbReference>
<keyword evidence="2" id="KW-0813">Transport</keyword>
<proteinExistence type="predicted"/>